<protein>
    <submittedName>
        <fullName evidence="1">Uncharacterized protein</fullName>
    </submittedName>
</protein>
<keyword evidence="2" id="KW-1185">Reference proteome</keyword>
<dbReference type="InterPro" id="IPR036052">
    <property type="entry name" value="TrpB-like_PALP_sf"/>
</dbReference>
<dbReference type="Proteomes" id="UP001419268">
    <property type="component" value="Unassembled WGS sequence"/>
</dbReference>
<name>A0AAP0F5X8_9MAGN</name>
<dbReference type="AlphaFoldDB" id="A0AAP0F5X8"/>
<evidence type="ECO:0000313" key="2">
    <source>
        <dbReference type="Proteomes" id="UP001419268"/>
    </source>
</evidence>
<dbReference type="EMBL" id="JBBNAG010000009">
    <property type="protein sequence ID" value="KAK9105469.1"/>
    <property type="molecule type" value="Genomic_DNA"/>
</dbReference>
<evidence type="ECO:0000313" key="1">
    <source>
        <dbReference type="EMBL" id="KAK9105469.1"/>
    </source>
</evidence>
<organism evidence="1 2">
    <name type="scientific">Stephania cephalantha</name>
    <dbReference type="NCBI Taxonomy" id="152367"/>
    <lineage>
        <taxon>Eukaryota</taxon>
        <taxon>Viridiplantae</taxon>
        <taxon>Streptophyta</taxon>
        <taxon>Embryophyta</taxon>
        <taxon>Tracheophyta</taxon>
        <taxon>Spermatophyta</taxon>
        <taxon>Magnoliopsida</taxon>
        <taxon>Ranunculales</taxon>
        <taxon>Menispermaceae</taxon>
        <taxon>Menispermoideae</taxon>
        <taxon>Cissampelideae</taxon>
        <taxon>Stephania</taxon>
    </lineage>
</organism>
<dbReference type="Gene3D" id="3.40.50.1100">
    <property type="match status" value="1"/>
</dbReference>
<accession>A0AAP0F5X8</accession>
<sequence>MARSLALAALLPRLSDDNTSSFISGFSWKPEVKDLKLSSGFKTRARAALNSGVKDADIPRQWYNLVADLAVKPPPPLHPKTLKPVVPEDLSPLFPDELIMQEASNERFMIFQMKLLTSISSGALLH</sequence>
<gene>
    <name evidence="1" type="ORF">Scep_022313</name>
</gene>
<reference evidence="1 2" key="1">
    <citation type="submission" date="2024-01" db="EMBL/GenBank/DDBJ databases">
        <title>Genome assemblies of Stephania.</title>
        <authorList>
            <person name="Yang L."/>
        </authorList>
    </citation>
    <scope>NUCLEOTIDE SEQUENCE [LARGE SCALE GENOMIC DNA]</scope>
    <source>
        <strain evidence="1">JXDWG</strain>
        <tissue evidence="1">Leaf</tissue>
    </source>
</reference>
<proteinExistence type="predicted"/>
<comment type="caution">
    <text evidence="1">The sequence shown here is derived from an EMBL/GenBank/DDBJ whole genome shotgun (WGS) entry which is preliminary data.</text>
</comment>